<gene>
    <name evidence="1" type="ORF">PCOS0759_LOCUS4687</name>
</gene>
<dbReference type="AlphaFoldDB" id="A0A7S1KQG0"/>
<evidence type="ECO:0000313" key="1">
    <source>
        <dbReference type="EMBL" id="CAD9081447.1"/>
    </source>
</evidence>
<name>A0A7S1KQG0_9EUKA</name>
<sequence length="179" mass="20567">MPNKPLRIAHLVRHVKNLRFIVGPGPESQGAREFIEKDMPGILSLNRALFVPCFESEDANAKPFLTVHHYGANADHRDISYKTREEILQILNEFMDDALGGALERTEFATKYEWSGPPDIVDAYEDDLYIKYWLQTSGQNSAVEASEKEFVFARWKNVPLQDRPTRGDIDLPYTERDIL</sequence>
<proteinExistence type="predicted"/>
<dbReference type="EMBL" id="HBGD01005649">
    <property type="protein sequence ID" value="CAD9081447.1"/>
    <property type="molecule type" value="Transcribed_RNA"/>
</dbReference>
<accession>A0A7S1KQG0</accession>
<organism evidence="1">
    <name type="scientific">Percolomonas cosmopolitus</name>
    <dbReference type="NCBI Taxonomy" id="63605"/>
    <lineage>
        <taxon>Eukaryota</taxon>
        <taxon>Discoba</taxon>
        <taxon>Heterolobosea</taxon>
        <taxon>Tetramitia</taxon>
        <taxon>Eutetramitia</taxon>
        <taxon>Percolomonadidae</taxon>
        <taxon>Percolomonas</taxon>
    </lineage>
</organism>
<reference evidence="1" key="1">
    <citation type="submission" date="2021-01" db="EMBL/GenBank/DDBJ databases">
        <authorList>
            <person name="Corre E."/>
            <person name="Pelletier E."/>
            <person name="Niang G."/>
            <person name="Scheremetjew M."/>
            <person name="Finn R."/>
            <person name="Kale V."/>
            <person name="Holt S."/>
            <person name="Cochrane G."/>
            <person name="Meng A."/>
            <person name="Brown T."/>
            <person name="Cohen L."/>
        </authorList>
    </citation>
    <scope>NUCLEOTIDE SEQUENCE</scope>
    <source>
        <strain evidence="1">WS</strain>
    </source>
</reference>
<protein>
    <submittedName>
        <fullName evidence="1">Uncharacterized protein</fullName>
    </submittedName>
</protein>